<dbReference type="NCBIfam" id="TIGR02961">
    <property type="entry name" value="allantoicase"/>
    <property type="match status" value="1"/>
</dbReference>
<protein>
    <submittedName>
        <fullName evidence="3">Allantoicase</fullName>
    </submittedName>
</protein>
<dbReference type="Pfam" id="PF03561">
    <property type="entry name" value="Allantoicase"/>
    <property type="match status" value="2"/>
</dbReference>
<dbReference type="PIRSF" id="PIRSF016516">
    <property type="entry name" value="Allantoicase"/>
    <property type="match status" value="1"/>
</dbReference>
<dbReference type="GO" id="GO:0000256">
    <property type="term" value="P:allantoin catabolic process"/>
    <property type="evidence" value="ECO:0007669"/>
    <property type="project" value="InterPro"/>
</dbReference>
<evidence type="ECO:0000313" key="4">
    <source>
        <dbReference type="Proteomes" id="UP000275078"/>
    </source>
</evidence>
<dbReference type="EMBL" id="ML119688">
    <property type="protein sequence ID" value="RPA80411.1"/>
    <property type="molecule type" value="Genomic_DNA"/>
</dbReference>
<dbReference type="OrthoDB" id="10266039at2759"/>
<dbReference type="InterPro" id="IPR008979">
    <property type="entry name" value="Galactose-bd-like_sf"/>
</dbReference>
<reference evidence="3 4" key="1">
    <citation type="journal article" date="2018" name="Nat. Ecol. Evol.">
        <title>Pezizomycetes genomes reveal the molecular basis of ectomycorrhizal truffle lifestyle.</title>
        <authorList>
            <person name="Murat C."/>
            <person name="Payen T."/>
            <person name="Noel B."/>
            <person name="Kuo A."/>
            <person name="Morin E."/>
            <person name="Chen J."/>
            <person name="Kohler A."/>
            <person name="Krizsan K."/>
            <person name="Balestrini R."/>
            <person name="Da Silva C."/>
            <person name="Montanini B."/>
            <person name="Hainaut M."/>
            <person name="Levati E."/>
            <person name="Barry K.W."/>
            <person name="Belfiori B."/>
            <person name="Cichocki N."/>
            <person name="Clum A."/>
            <person name="Dockter R.B."/>
            <person name="Fauchery L."/>
            <person name="Guy J."/>
            <person name="Iotti M."/>
            <person name="Le Tacon F."/>
            <person name="Lindquist E.A."/>
            <person name="Lipzen A."/>
            <person name="Malagnac F."/>
            <person name="Mello A."/>
            <person name="Molinier V."/>
            <person name="Miyauchi S."/>
            <person name="Poulain J."/>
            <person name="Riccioni C."/>
            <person name="Rubini A."/>
            <person name="Sitrit Y."/>
            <person name="Splivallo R."/>
            <person name="Traeger S."/>
            <person name="Wang M."/>
            <person name="Zifcakova L."/>
            <person name="Wipf D."/>
            <person name="Zambonelli A."/>
            <person name="Paolocci F."/>
            <person name="Nowrousian M."/>
            <person name="Ottonello S."/>
            <person name="Baldrian P."/>
            <person name="Spatafora J.W."/>
            <person name="Henrissat B."/>
            <person name="Nagy L.G."/>
            <person name="Aury J.M."/>
            <person name="Wincker P."/>
            <person name="Grigoriev I.V."/>
            <person name="Bonfante P."/>
            <person name="Martin F.M."/>
        </authorList>
    </citation>
    <scope>NUCLEOTIDE SEQUENCE [LARGE SCALE GENOMIC DNA]</scope>
    <source>
        <strain evidence="3 4">RN42</strain>
    </source>
</reference>
<evidence type="ECO:0000313" key="3">
    <source>
        <dbReference type="EMBL" id="RPA80411.1"/>
    </source>
</evidence>
<dbReference type="AlphaFoldDB" id="A0A3N4I8A4"/>
<dbReference type="PANTHER" id="PTHR12045">
    <property type="entry name" value="ALLANTOICASE"/>
    <property type="match status" value="1"/>
</dbReference>
<dbReference type="HAMAP" id="MF_00813">
    <property type="entry name" value="Allantoicase"/>
    <property type="match status" value="1"/>
</dbReference>
<comment type="similarity">
    <text evidence="1">Belongs to the allantoicase family.</text>
</comment>
<dbReference type="FunFam" id="2.60.120.260:FF:000078">
    <property type="entry name" value="DAL2p Allantoicase"/>
    <property type="match status" value="1"/>
</dbReference>
<sequence>MPSQRVTPEEAEAHLGKFAIDLASARLNSKVIALSDEFFAAASNLLTPGPPIRKANHFVPTGAWYDGWETRRHNREEADWVVIKLGVNAGYVHGIEVDTAHFNGNHAPEVSVEGVASLDESDPFNAQWETVLEKQECGPSQRHCWLINGLEDKAYSYIRLRMYPDGGIARFRVWGVAKPIFGQDVDEVLDLASALAGGVVVAASDSHFGAKENLILPGRGENMGDGWETKRSRGEHVDWATVKLAAPGYVERVIIDTLHFRGNFPREAYVHAINHPDPNTVPDANSPDWIPVSTKNLVCAKDTEHEISASAGNFNAEVQKTPVTHVKMTIVPDGGVKRLRVYGKRAVQ</sequence>
<dbReference type="InterPro" id="IPR015908">
    <property type="entry name" value="Allantoicase_dom"/>
</dbReference>
<feature type="domain" description="Allantoicase" evidence="2">
    <location>
        <begin position="29"/>
        <end position="176"/>
    </location>
</feature>
<dbReference type="GO" id="GO:0004037">
    <property type="term" value="F:allantoicase activity"/>
    <property type="evidence" value="ECO:0007669"/>
    <property type="project" value="InterPro"/>
</dbReference>
<feature type="domain" description="Allantoicase" evidence="2">
    <location>
        <begin position="197"/>
        <end position="345"/>
    </location>
</feature>
<dbReference type="InterPro" id="IPR005164">
    <property type="entry name" value="Allantoicase"/>
</dbReference>
<dbReference type="SUPFAM" id="SSF49785">
    <property type="entry name" value="Galactose-binding domain-like"/>
    <property type="match status" value="2"/>
</dbReference>
<keyword evidence="4" id="KW-1185">Reference proteome</keyword>
<dbReference type="STRING" id="1160509.A0A3N4I8A4"/>
<dbReference type="Proteomes" id="UP000275078">
    <property type="component" value="Unassembled WGS sequence"/>
</dbReference>
<name>A0A3N4I8A4_ASCIM</name>
<evidence type="ECO:0000256" key="1">
    <source>
        <dbReference type="ARBA" id="ARBA00009242"/>
    </source>
</evidence>
<accession>A0A3N4I8A4</accession>
<gene>
    <name evidence="3" type="ORF">BJ508DRAFT_415406</name>
</gene>
<proteinExistence type="inferred from homology"/>
<organism evidence="3 4">
    <name type="scientific">Ascobolus immersus RN42</name>
    <dbReference type="NCBI Taxonomy" id="1160509"/>
    <lineage>
        <taxon>Eukaryota</taxon>
        <taxon>Fungi</taxon>
        <taxon>Dikarya</taxon>
        <taxon>Ascomycota</taxon>
        <taxon>Pezizomycotina</taxon>
        <taxon>Pezizomycetes</taxon>
        <taxon>Pezizales</taxon>
        <taxon>Ascobolaceae</taxon>
        <taxon>Ascobolus</taxon>
    </lineage>
</organism>
<dbReference type="Gene3D" id="2.60.120.260">
    <property type="entry name" value="Galactose-binding domain-like"/>
    <property type="match status" value="2"/>
</dbReference>
<evidence type="ECO:0000259" key="2">
    <source>
        <dbReference type="Pfam" id="PF03561"/>
    </source>
</evidence>
<dbReference type="PANTHER" id="PTHR12045:SF3">
    <property type="entry name" value="INACTIVE ALLANTOICASE-RELATED"/>
    <property type="match status" value="1"/>
</dbReference>